<keyword evidence="2" id="KW-0472">Membrane</keyword>
<dbReference type="PANTHER" id="PTHR28241">
    <property type="entry name" value="MITOCHONDRIAL IMPORT PROTEIN 1"/>
    <property type="match status" value="1"/>
</dbReference>
<dbReference type="RefSeq" id="XP_064720425.1">
    <property type="nucleotide sequence ID" value="XM_064864353.1"/>
</dbReference>
<organism evidence="3 4">
    <name type="scientific">Cryptococcus decagattii</name>
    <dbReference type="NCBI Taxonomy" id="1859122"/>
    <lineage>
        <taxon>Eukaryota</taxon>
        <taxon>Fungi</taxon>
        <taxon>Dikarya</taxon>
        <taxon>Basidiomycota</taxon>
        <taxon>Agaricomycotina</taxon>
        <taxon>Tremellomycetes</taxon>
        <taxon>Tremellales</taxon>
        <taxon>Cryptococcaceae</taxon>
        <taxon>Cryptococcus</taxon>
        <taxon>Cryptococcus gattii species complex</taxon>
    </lineage>
</organism>
<feature type="region of interest" description="Disordered" evidence="1">
    <location>
        <begin position="94"/>
        <end position="288"/>
    </location>
</feature>
<feature type="compositionally biased region" description="Basic and acidic residues" evidence="1">
    <location>
        <begin position="94"/>
        <end position="136"/>
    </location>
</feature>
<dbReference type="PANTHER" id="PTHR28241:SF1">
    <property type="entry name" value="MITOCHONDRIAL IMPORT PROTEIN 1"/>
    <property type="match status" value="1"/>
</dbReference>
<evidence type="ECO:0000256" key="1">
    <source>
        <dbReference type="SAM" id="MobiDB-lite"/>
    </source>
</evidence>
<keyword evidence="4" id="KW-1185">Reference proteome</keyword>
<evidence type="ECO:0000313" key="3">
    <source>
        <dbReference type="EMBL" id="WVO21186.1"/>
    </source>
</evidence>
<feature type="region of interest" description="Disordered" evidence="1">
    <location>
        <begin position="1"/>
        <end position="66"/>
    </location>
</feature>
<dbReference type="Proteomes" id="UP001432216">
    <property type="component" value="Chromosome 4"/>
</dbReference>
<proteinExistence type="predicted"/>
<dbReference type="GeneID" id="89989265"/>
<feature type="transmembrane region" description="Helical" evidence="2">
    <location>
        <begin position="304"/>
        <end position="324"/>
    </location>
</feature>
<feature type="compositionally biased region" description="Basic and acidic residues" evidence="1">
    <location>
        <begin position="1"/>
        <end position="14"/>
    </location>
</feature>
<name>A0ABZ2AV02_9TREE</name>
<feature type="compositionally biased region" description="Low complexity" evidence="1">
    <location>
        <begin position="54"/>
        <end position="63"/>
    </location>
</feature>
<feature type="compositionally biased region" description="Basic and acidic residues" evidence="1">
    <location>
        <begin position="39"/>
        <end position="53"/>
    </location>
</feature>
<evidence type="ECO:0000256" key="2">
    <source>
        <dbReference type="SAM" id="Phobius"/>
    </source>
</evidence>
<gene>
    <name evidence="3" type="ORF">IAS62_002492</name>
</gene>
<feature type="compositionally biased region" description="Basic and acidic residues" evidence="1">
    <location>
        <begin position="150"/>
        <end position="172"/>
    </location>
</feature>
<feature type="compositionally biased region" description="Low complexity" evidence="1">
    <location>
        <begin position="278"/>
        <end position="288"/>
    </location>
</feature>
<accession>A0ABZ2AV02</accession>
<dbReference type="EMBL" id="CP143809">
    <property type="protein sequence ID" value="WVO21186.1"/>
    <property type="molecule type" value="Genomic_DNA"/>
</dbReference>
<reference evidence="3 4" key="1">
    <citation type="submission" date="2024-01" db="EMBL/GenBank/DDBJ databases">
        <title>Comparative genomics of Cryptococcus and Kwoniella reveals pathogenesis evolution and contrasting modes of karyotype evolution via chromosome fusion or intercentromeric recombination.</title>
        <authorList>
            <person name="Coelho M.A."/>
            <person name="David-Palma M."/>
            <person name="Shea T."/>
            <person name="Bowers K."/>
            <person name="McGinley-Smith S."/>
            <person name="Mohammad A.W."/>
            <person name="Gnirke A."/>
            <person name="Yurkov A.M."/>
            <person name="Nowrousian M."/>
            <person name="Sun S."/>
            <person name="Cuomo C.A."/>
            <person name="Heitman J."/>
        </authorList>
    </citation>
    <scope>NUCLEOTIDE SEQUENCE [LARGE SCALE GENOMIC DNA]</scope>
    <source>
        <strain evidence="3 4">7685027</strain>
    </source>
</reference>
<feature type="compositionally biased region" description="Low complexity" evidence="1">
    <location>
        <begin position="197"/>
        <end position="206"/>
    </location>
</feature>
<feature type="compositionally biased region" description="Low complexity" evidence="1">
    <location>
        <begin position="241"/>
        <end position="252"/>
    </location>
</feature>
<keyword evidence="2" id="KW-0812">Transmembrane</keyword>
<sequence>MSDNRQDAQRELHTQVEANIEDSLGSALESSFNIPPPPPKHEASVSSQEKESVHAPAASASVPGLDEWPQTLQGYLDEWQAESAVARAKAEATRKRFEEERAAEVKAVEDAKKMEKKNKEDEEKRKRDAERLMRELEGEEDEVQGGKGHGHGDKSKIKEAWELVAKKEEQSKDTPVVETSARGINSEDVRTGQVRAPIYDPTTSTDPIPPIFQDPKPVIPAPAPTESATLSRHSATSQAWEEISGRSSGSGEQVSPPRSSGSDDIVQVPSNPEKAPETPLSPTQPPSLTLTLFTNPSSLSIPRIFAVIGINLVLPFINGVMLGFGEIFAREIVRVGKAVWRGERSLFNWGRGSGLGGRGTTGVGLRGTGF</sequence>
<feature type="compositionally biased region" description="Pro residues" evidence="1">
    <location>
        <begin position="207"/>
        <end position="223"/>
    </location>
</feature>
<evidence type="ECO:0000313" key="4">
    <source>
        <dbReference type="Proteomes" id="UP001432216"/>
    </source>
</evidence>
<dbReference type="Pfam" id="PF08219">
    <property type="entry name" value="TOM13"/>
    <property type="match status" value="1"/>
</dbReference>
<dbReference type="InterPro" id="IPR013262">
    <property type="entry name" value="OMP_MIM1/TOM13_mt"/>
</dbReference>
<keyword evidence="2" id="KW-1133">Transmembrane helix</keyword>
<protein>
    <submittedName>
        <fullName evidence="3">Uncharacterized protein</fullName>
    </submittedName>
</protein>
<feature type="compositionally biased region" description="Polar residues" evidence="1">
    <location>
        <begin position="226"/>
        <end position="239"/>
    </location>
</feature>